<evidence type="ECO:0000256" key="1">
    <source>
        <dbReference type="SAM" id="Coils"/>
    </source>
</evidence>
<feature type="region of interest" description="Disordered" evidence="2">
    <location>
        <begin position="181"/>
        <end position="216"/>
    </location>
</feature>
<evidence type="ECO:0000313" key="5">
    <source>
        <dbReference type="EMBL" id="OGH66022.1"/>
    </source>
</evidence>
<feature type="transmembrane region" description="Helical" evidence="3">
    <location>
        <begin position="262"/>
        <end position="286"/>
    </location>
</feature>
<dbReference type="STRING" id="1798676.A3B90_02920"/>
<dbReference type="EMBL" id="MFPX01000025">
    <property type="protein sequence ID" value="OGH66022.1"/>
    <property type="molecule type" value="Genomic_DNA"/>
</dbReference>
<dbReference type="AlphaFoldDB" id="A0A1F6M2Y8"/>
<evidence type="ECO:0000256" key="3">
    <source>
        <dbReference type="SAM" id="Phobius"/>
    </source>
</evidence>
<comment type="caution">
    <text evidence="5">The sequence shown here is derived from an EMBL/GenBank/DDBJ whole genome shotgun (WGS) entry which is preliminary data.</text>
</comment>
<keyword evidence="3" id="KW-0472">Membrane</keyword>
<feature type="signal peptide" evidence="4">
    <location>
        <begin position="1"/>
        <end position="28"/>
    </location>
</feature>
<keyword evidence="3" id="KW-0812">Transmembrane</keyword>
<gene>
    <name evidence="5" type="ORF">A3B90_02920</name>
</gene>
<evidence type="ECO:0000313" key="6">
    <source>
        <dbReference type="Proteomes" id="UP000178742"/>
    </source>
</evidence>
<feature type="compositionally biased region" description="Low complexity" evidence="2">
    <location>
        <begin position="197"/>
        <end position="210"/>
    </location>
</feature>
<sequence length="336" mass="34229">MSHSKKLFLASLLFFALFLFSPNSLILAAGPTPAEKQACANQGQAAAQACLDNAGFSSPEIEADCQAQGANEAQACLEAVQAQVASPDNQAAQEAARARAEAQARAAAAARAQAELQEQAAAEARAEAEASCASQGQAAAEACLENAGIESPEQDAICQAQGNEERQACLGNAAAQGAARANQAPAPVAPGPGSGTGAASASSTGPKAPALDTRGVPEGYYNEKSKGVPGLLPSCAFNASGCDGDDADINIFVELGINIAKFIFSIIGTVAFVMFVYGGFTMILSFGSAEKFKKGRDILVAAVVGMLIAFGAYLIVNFVLDVFQVGKDFRVIGGPK</sequence>
<protein>
    <submittedName>
        <fullName evidence="5">Uncharacterized protein</fullName>
    </submittedName>
</protein>
<accession>A0A1F6M2Y8</accession>
<evidence type="ECO:0000256" key="4">
    <source>
        <dbReference type="SAM" id="SignalP"/>
    </source>
</evidence>
<feature type="chain" id="PRO_5009525543" evidence="4">
    <location>
        <begin position="29"/>
        <end position="336"/>
    </location>
</feature>
<dbReference type="Proteomes" id="UP000178742">
    <property type="component" value="Unassembled WGS sequence"/>
</dbReference>
<name>A0A1F6M2Y8_9BACT</name>
<reference evidence="5 6" key="1">
    <citation type="journal article" date="2016" name="Nat. Commun.">
        <title>Thousands of microbial genomes shed light on interconnected biogeochemical processes in an aquifer system.</title>
        <authorList>
            <person name="Anantharaman K."/>
            <person name="Brown C.T."/>
            <person name="Hug L.A."/>
            <person name="Sharon I."/>
            <person name="Castelle C.J."/>
            <person name="Probst A.J."/>
            <person name="Thomas B.C."/>
            <person name="Singh A."/>
            <person name="Wilkins M.J."/>
            <person name="Karaoz U."/>
            <person name="Brodie E.L."/>
            <person name="Williams K.H."/>
            <person name="Hubbard S.S."/>
            <person name="Banfield J.F."/>
        </authorList>
    </citation>
    <scope>NUCLEOTIDE SEQUENCE [LARGE SCALE GENOMIC DNA]</scope>
</reference>
<organism evidence="5 6">
    <name type="scientific">Candidatus Magasanikbacteria bacterium RIFCSPHIGHO2_02_FULL_41_13</name>
    <dbReference type="NCBI Taxonomy" id="1798676"/>
    <lineage>
        <taxon>Bacteria</taxon>
        <taxon>Candidatus Magasanikiibacteriota</taxon>
    </lineage>
</organism>
<proteinExistence type="predicted"/>
<keyword evidence="3" id="KW-1133">Transmembrane helix</keyword>
<keyword evidence="1" id="KW-0175">Coiled coil</keyword>
<evidence type="ECO:0000256" key="2">
    <source>
        <dbReference type="SAM" id="MobiDB-lite"/>
    </source>
</evidence>
<keyword evidence="4" id="KW-0732">Signal</keyword>
<feature type="coiled-coil region" evidence="1">
    <location>
        <begin position="92"/>
        <end position="129"/>
    </location>
</feature>
<feature type="transmembrane region" description="Helical" evidence="3">
    <location>
        <begin position="298"/>
        <end position="320"/>
    </location>
</feature>